<feature type="region of interest" description="Disordered" evidence="9">
    <location>
        <begin position="625"/>
        <end position="657"/>
    </location>
</feature>
<dbReference type="Proteomes" id="UP000800038">
    <property type="component" value="Unassembled WGS sequence"/>
</dbReference>
<reference evidence="11" key="1">
    <citation type="journal article" date="2020" name="Stud. Mycol.">
        <title>101 Dothideomycetes genomes: a test case for predicting lifestyles and emergence of pathogens.</title>
        <authorList>
            <person name="Haridas S."/>
            <person name="Albert R."/>
            <person name="Binder M."/>
            <person name="Bloem J."/>
            <person name="Labutti K."/>
            <person name="Salamov A."/>
            <person name="Andreopoulos B."/>
            <person name="Baker S."/>
            <person name="Barry K."/>
            <person name="Bills G."/>
            <person name="Bluhm B."/>
            <person name="Cannon C."/>
            <person name="Castanera R."/>
            <person name="Culley D."/>
            <person name="Daum C."/>
            <person name="Ezra D."/>
            <person name="Gonzalez J."/>
            <person name="Henrissat B."/>
            <person name="Kuo A."/>
            <person name="Liang C."/>
            <person name="Lipzen A."/>
            <person name="Lutzoni F."/>
            <person name="Magnuson J."/>
            <person name="Mondo S."/>
            <person name="Nolan M."/>
            <person name="Ohm R."/>
            <person name="Pangilinan J."/>
            <person name="Park H.-J."/>
            <person name="Ramirez L."/>
            <person name="Alfaro M."/>
            <person name="Sun H."/>
            <person name="Tritt A."/>
            <person name="Yoshinaga Y."/>
            <person name="Zwiers L.-H."/>
            <person name="Turgeon B."/>
            <person name="Goodwin S."/>
            <person name="Spatafora J."/>
            <person name="Crous P."/>
            <person name="Grigoriev I."/>
        </authorList>
    </citation>
    <scope>NUCLEOTIDE SEQUENCE</scope>
    <source>
        <strain evidence="11">CBS 161.51</strain>
    </source>
</reference>
<feature type="region of interest" description="Disordered" evidence="9">
    <location>
        <begin position="590"/>
        <end position="612"/>
    </location>
</feature>
<feature type="compositionally biased region" description="Basic residues" evidence="9">
    <location>
        <begin position="1"/>
        <end position="12"/>
    </location>
</feature>
<dbReference type="GO" id="GO:0005634">
    <property type="term" value="C:nucleus"/>
    <property type="evidence" value="ECO:0007669"/>
    <property type="project" value="TreeGrafter"/>
</dbReference>
<dbReference type="Gene3D" id="3.30.200.20">
    <property type="entry name" value="Phosphorylase Kinase, domain 1"/>
    <property type="match status" value="1"/>
</dbReference>
<dbReference type="OrthoDB" id="21018at2759"/>
<dbReference type="PANTHER" id="PTHR24419:SF18">
    <property type="entry name" value="SERINE_THREONINE-PROTEIN KINASE HASPIN"/>
    <property type="match status" value="1"/>
</dbReference>
<keyword evidence="2" id="KW-0723">Serine/threonine-protein kinase</keyword>
<evidence type="ECO:0000313" key="11">
    <source>
        <dbReference type="EMBL" id="KAF1943679.1"/>
    </source>
</evidence>
<evidence type="ECO:0000259" key="10">
    <source>
        <dbReference type="SMART" id="SM01331"/>
    </source>
</evidence>
<evidence type="ECO:0000256" key="8">
    <source>
        <dbReference type="ARBA" id="ARBA00048679"/>
    </source>
</evidence>
<dbReference type="PANTHER" id="PTHR24419">
    <property type="entry name" value="INTERLEUKIN-1 RECEPTOR-ASSOCIATED KINASE"/>
    <property type="match status" value="1"/>
</dbReference>
<evidence type="ECO:0000256" key="9">
    <source>
        <dbReference type="SAM" id="MobiDB-lite"/>
    </source>
</evidence>
<dbReference type="AlphaFoldDB" id="A0A6A5SWI6"/>
<dbReference type="GO" id="GO:0005524">
    <property type="term" value="F:ATP binding"/>
    <property type="evidence" value="ECO:0007669"/>
    <property type="project" value="UniProtKB-KW"/>
</dbReference>
<comment type="catalytic activity">
    <reaction evidence="7">
        <text>L-threonyl-[protein] + ATP = O-phospho-L-threonyl-[protein] + ADP + H(+)</text>
        <dbReference type="Rhea" id="RHEA:46608"/>
        <dbReference type="Rhea" id="RHEA-COMP:11060"/>
        <dbReference type="Rhea" id="RHEA-COMP:11605"/>
        <dbReference type="ChEBI" id="CHEBI:15378"/>
        <dbReference type="ChEBI" id="CHEBI:30013"/>
        <dbReference type="ChEBI" id="CHEBI:30616"/>
        <dbReference type="ChEBI" id="CHEBI:61977"/>
        <dbReference type="ChEBI" id="CHEBI:456216"/>
        <dbReference type="EC" id="2.7.11.1"/>
    </reaction>
</comment>
<dbReference type="GO" id="GO:0000278">
    <property type="term" value="P:mitotic cell cycle"/>
    <property type="evidence" value="ECO:0007669"/>
    <property type="project" value="TreeGrafter"/>
</dbReference>
<feature type="compositionally biased region" description="Basic and acidic residues" evidence="9">
    <location>
        <begin position="75"/>
        <end position="93"/>
    </location>
</feature>
<evidence type="ECO:0000256" key="7">
    <source>
        <dbReference type="ARBA" id="ARBA00047899"/>
    </source>
</evidence>
<keyword evidence="4" id="KW-0547">Nucleotide-binding</keyword>
<evidence type="ECO:0000256" key="2">
    <source>
        <dbReference type="ARBA" id="ARBA00022527"/>
    </source>
</evidence>
<protein>
    <recommendedName>
        <fullName evidence="1">non-specific serine/threonine protein kinase</fullName>
        <ecNumber evidence="1">2.7.11.1</ecNumber>
    </recommendedName>
</protein>
<feature type="domain" description="Serine/threonine-protein kinase haspin C-terminal" evidence="10">
    <location>
        <begin position="550"/>
        <end position="732"/>
    </location>
</feature>
<evidence type="ECO:0000313" key="12">
    <source>
        <dbReference type="Proteomes" id="UP000800038"/>
    </source>
</evidence>
<dbReference type="EMBL" id="ML976023">
    <property type="protein sequence ID" value="KAF1943679.1"/>
    <property type="molecule type" value="Genomic_DNA"/>
</dbReference>
<dbReference type="InterPro" id="IPR024604">
    <property type="entry name" value="GSG2_C"/>
</dbReference>
<gene>
    <name evidence="11" type="ORF">EJ02DRAFT_453165</name>
</gene>
<feature type="compositionally biased region" description="Basic and acidic residues" evidence="9">
    <location>
        <begin position="644"/>
        <end position="657"/>
    </location>
</feature>
<proteinExistence type="predicted"/>
<evidence type="ECO:0000256" key="3">
    <source>
        <dbReference type="ARBA" id="ARBA00022679"/>
    </source>
</evidence>
<feature type="region of interest" description="Disordered" evidence="9">
    <location>
        <begin position="495"/>
        <end position="531"/>
    </location>
</feature>
<feature type="compositionally biased region" description="Low complexity" evidence="9">
    <location>
        <begin position="496"/>
        <end position="511"/>
    </location>
</feature>
<comment type="catalytic activity">
    <reaction evidence="8">
        <text>L-seryl-[protein] + ATP = O-phospho-L-seryl-[protein] + ADP + H(+)</text>
        <dbReference type="Rhea" id="RHEA:17989"/>
        <dbReference type="Rhea" id="RHEA-COMP:9863"/>
        <dbReference type="Rhea" id="RHEA-COMP:11604"/>
        <dbReference type="ChEBI" id="CHEBI:15378"/>
        <dbReference type="ChEBI" id="CHEBI:29999"/>
        <dbReference type="ChEBI" id="CHEBI:30616"/>
        <dbReference type="ChEBI" id="CHEBI:83421"/>
        <dbReference type="ChEBI" id="CHEBI:456216"/>
        <dbReference type="EC" id="2.7.11.1"/>
    </reaction>
</comment>
<dbReference type="Gene3D" id="1.10.510.10">
    <property type="entry name" value="Transferase(Phosphotransferase) domain 1"/>
    <property type="match status" value="1"/>
</dbReference>
<organism evidence="11 12">
    <name type="scientific">Clathrospora elynae</name>
    <dbReference type="NCBI Taxonomy" id="706981"/>
    <lineage>
        <taxon>Eukaryota</taxon>
        <taxon>Fungi</taxon>
        <taxon>Dikarya</taxon>
        <taxon>Ascomycota</taxon>
        <taxon>Pezizomycotina</taxon>
        <taxon>Dothideomycetes</taxon>
        <taxon>Pleosporomycetidae</taxon>
        <taxon>Pleosporales</taxon>
        <taxon>Diademaceae</taxon>
        <taxon>Clathrospora</taxon>
    </lineage>
</organism>
<evidence type="ECO:0000256" key="4">
    <source>
        <dbReference type="ARBA" id="ARBA00022741"/>
    </source>
</evidence>
<dbReference type="Pfam" id="PF12330">
    <property type="entry name" value="Haspin_kinase"/>
    <property type="match status" value="1"/>
</dbReference>
<dbReference type="GO" id="GO:0072354">
    <property type="term" value="F:histone H3T3 kinase activity"/>
    <property type="evidence" value="ECO:0007669"/>
    <property type="project" value="TreeGrafter"/>
</dbReference>
<keyword evidence="3" id="KW-0808">Transferase</keyword>
<feature type="compositionally biased region" description="Acidic residues" evidence="9">
    <location>
        <begin position="590"/>
        <end position="599"/>
    </location>
</feature>
<evidence type="ECO:0000256" key="5">
    <source>
        <dbReference type="ARBA" id="ARBA00022777"/>
    </source>
</evidence>
<accession>A0A6A5SWI6</accession>
<feature type="region of interest" description="Disordered" evidence="9">
    <location>
        <begin position="1"/>
        <end position="213"/>
    </location>
</feature>
<dbReference type="EC" id="2.7.11.1" evidence="1"/>
<keyword evidence="12" id="KW-1185">Reference proteome</keyword>
<dbReference type="GO" id="GO:0035556">
    <property type="term" value="P:intracellular signal transduction"/>
    <property type="evidence" value="ECO:0007669"/>
    <property type="project" value="TreeGrafter"/>
</dbReference>
<keyword evidence="6" id="KW-0067">ATP-binding</keyword>
<dbReference type="GO" id="GO:0005737">
    <property type="term" value="C:cytoplasm"/>
    <property type="evidence" value="ECO:0007669"/>
    <property type="project" value="TreeGrafter"/>
</dbReference>
<dbReference type="SMART" id="SM01331">
    <property type="entry name" value="DUF3635"/>
    <property type="match status" value="1"/>
</dbReference>
<sequence>MPKRVLYGKKRNGERQAFGKFLSPEKDIGSKQQEAVSGVTGDYRQQLENAANSDKKAVKKKEEEEDEGGVSVLEKGLKGLRIEQTQTKEEESRTKKKDRSRKGQHDAKAGTKKETTIAVDEDLELDMKALTIDSAKDGDRVQKKPRKALKDRDTNAVNEIDLKKEEIRKEKKERSVERVAATPVNVLQPRRKPKSTPAPQLPTPEPTPEPEDLYSAYASPLLALSDRKKVVPFQTWSEELAPHFEITKIAEASFSEVYRLSSTCATTGIAAESVLKLVALKTPPTAPLPSQLHTRAVRDREAQLAKETAEREEKDQWKSHVADVLSEVKLLHNLTHIPGFTVFRDLAIVQGRPSASFNKAWGDWNKARARGKKSEFPDPNKKSSYDDGQLWAIVEMQDAGTDCDKVMEQGGLASVWEVWDVFWGVCLSVAKAEEACRFEHRDLHLGNICVRSRRAGAGADDVLKPVVKDALRRKFGFTGLETTVIDYTLSRADILPSSSSSPSSNPSRRSSFISGISNSTASSPRIKINENTVDGKEGVDVAYLDLDKDPALFQGDASEEYQYEIYRYMRGVALYGNPLQNPSPLPLQQEELEEKEQEQEVPVTPRRSPRRNTHIRFDPVEDVVEEVQPRRSPRKHAEGLNQNTEEKKEEKKVVRGEEKKQKEEHVWRHFHPSTNLVWMHFLLHKLLDHLSSLSRTPDLLSPKQMSENVQLREGEDANKVKKKAGKLYKVLQRVSELLCPVALGRERRLGSVGELVLLALEERWVRVGDVAG</sequence>
<evidence type="ECO:0000256" key="6">
    <source>
        <dbReference type="ARBA" id="ARBA00022840"/>
    </source>
</evidence>
<feature type="compositionally biased region" description="Basic and acidic residues" evidence="9">
    <location>
        <begin position="101"/>
        <end position="115"/>
    </location>
</feature>
<evidence type="ECO:0000256" key="1">
    <source>
        <dbReference type="ARBA" id="ARBA00012513"/>
    </source>
</evidence>
<feature type="compositionally biased region" description="Polar residues" evidence="9">
    <location>
        <begin position="512"/>
        <end position="523"/>
    </location>
</feature>
<feature type="compositionally biased region" description="Basic and acidic residues" evidence="9">
    <location>
        <begin position="134"/>
        <end position="177"/>
    </location>
</feature>
<feature type="compositionally biased region" description="Basic and acidic residues" evidence="9">
    <location>
        <begin position="53"/>
        <end position="62"/>
    </location>
</feature>
<keyword evidence="5" id="KW-0418">Kinase</keyword>
<name>A0A6A5SWI6_9PLEO</name>